<reference evidence="3" key="1">
    <citation type="journal article" date="2016" name="Genome Biol. Evol.">
        <title>Comparative 'omics' of the Fusarium fujikuroi species complex highlights differences in genetic potential and metabolite synthesis.</title>
        <authorList>
            <person name="Niehaus E.-M."/>
            <person name="Muensterkoetter M."/>
            <person name="Proctor R.H."/>
            <person name="Brown D.W."/>
            <person name="Sharon A."/>
            <person name="Idan Y."/>
            <person name="Oren-Young L."/>
            <person name="Sieber C.M."/>
            <person name="Novak O."/>
            <person name="Pencik A."/>
            <person name="Tarkowska D."/>
            <person name="Hromadova K."/>
            <person name="Freeman S."/>
            <person name="Maymon M."/>
            <person name="Elazar M."/>
            <person name="Youssef S.A."/>
            <person name="El-Shabrawy E.S.M."/>
            <person name="Shalaby A.B.A."/>
            <person name="Houterman P."/>
            <person name="Brock N.L."/>
            <person name="Burkhardt I."/>
            <person name="Tsavkelova E.A."/>
            <person name="Dickschat J.S."/>
            <person name="Galuszka P."/>
            <person name="Gueldener U."/>
            <person name="Tudzynski B."/>
        </authorList>
    </citation>
    <scope>NUCLEOTIDE SEQUENCE [LARGE SCALE GENOMIC DNA]</scope>
    <source>
        <strain evidence="3">MRC7560</strain>
    </source>
</reference>
<feature type="signal peptide" evidence="1">
    <location>
        <begin position="1"/>
        <end position="24"/>
    </location>
</feature>
<dbReference type="EMBL" id="FCQH01000030">
    <property type="protein sequence ID" value="CVL09062.1"/>
    <property type="molecule type" value="Genomic_DNA"/>
</dbReference>
<organism evidence="2 3">
    <name type="scientific">Fusarium mangiferae</name>
    <name type="common">Mango malformation disease fungus</name>
    <dbReference type="NCBI Taxonomy" id="192010"/>
    <lineage>
        <taxon>Eukaryota</taxon>
        <taxon>Fungi</taxon>
        <taxon>Dikarya</taxon>
        <taxon>Ascomycota</taxon>
        <taxon>Pezizomycotina</taxon>
        <taxon>Sordariomycetes</taxon>
        <taxon>Hypocreomycetidae</taxon>
        <taxon>Hypocreales</taxon>
        <taxon>Nectriaceae</taxon>
        <taxon>Fusarium</taxon>
        <taxon>Fusarium fujikuroi species complex</taxon>
    </lineage>
</organism>
<evidence type="ECO:0000313" key="3">
    <source>
        <dbReference type="Proteomes" id="UP000184255"/>
    </source>
</evidence>
<protein>
    <submittedName>
        <fullName evidence="2">Uncharacterized protein</fullName>
    </submittedName>
</protein>
<gene>
    <name evidence="2" type="ORF">FMAN_15409</name>
</gene>
<sequence>MAPMMKFFYAGLLAASTFTSAVFASPIDNIAVVVESRGETDESHNTVSKPYVKYLSEGVNTPIGIDIANAVAVAVRNVDKDAASLEKRVFTSPHVRKAFKVVAGNMISAASWAFNFWVEEDYTGKSTLWYSGLTGGGVTSPKIGVEGATFIKKSGTELDIKVPFLVRGFYAGKEIVVHFIVRILSDAGETSVQYFYGRPTATIAGQNAPVSSWDFVNTK</sequence>
<dbReference type="VEuPathDB" id="FungiDB:FMAN_15409"/>
<name>A0A1L7UIM6_FUSMA</name>
<comment type="caution">
    <text evidence="2">The sequence shown here is derived from an EMBL/GenBank/DDBJ whole genome shotgun (WGS) entry which is preliminary data.</text>
</comment>
<dbReference type="AlphaFoldDB" id="A0A1L7UIM6"/>
<evidence type="ECO:0000256" key="1">
    <source>
        <dbReference type="SAM" id="SignalP"/>
    </source>
</evidence>
<keyword evidence="1" id="KW-0732">Signal</keyword>
<dbReference type="GeneID" id="65094650"/>
<dbReference type="RefSeq" id="XP_041691440.1">
    <property type="nucleotide sequence ID" value="XM_041826128.1"/>
</dbReference>
<accession>A0A1L7UIM6</accession>
<keyword evidence="3" id="KW-1185">Reference proteome</keyword>
<feature type="chain" id="PRO_5012363314" evidence="1">
    <location>
        <begin position="25"/>
        <end position="219"/>
    </location>
</feature>
<dbReference type="Proteomes" id="UP000184255">
    <property type="component" value="Unassembled WGS sequence"/>
</dbReference>
<evidence type="ECO:0000313" key="2">
    <source>
        <dbReference type="EMBL" id="CVL09062.1"/>
    </source>
</evidence>
<proteinExistence type="predicted"/>